<keyword evidence="2" id="KW-0129">CBS domain</keyword>
<organism evidence="4 5">
    <name type="scientific">Limnoglobus roseus</name>
    <dbReference type="NCBI Taxonomy" id="2598579"/>
    <lineage>
        <taxon>Bacteria</taxon>
        <taxon>Pseudomonadati</taxon>
        <taxon>Planctomycetota</taxon>
        <taxon>Planctomycetia</taxon>
        <taxon>Gemmatales</taxon>
        <taxon>Gemmataceae</taxon>
        <taxon>Limnoglobus</taxon>
    </lineage>
</organism>
<gene>
    <name evidence="4" type="ORF">PX52LOC_01592</name>
</gene>
<dbReference type="Pfam" id="PF00571">
    <property type="entry name" value="CBS"/>
    <property type="match status" value="2"/>
</dbReference>
<dbReference type="PANTHER" id="PTHR43156">
    <property type="entry name" value="STAGE II SPORULATION PROTEIN E-RELATED"/>
    <property type="match status" value="1"/>
</dbReference>
<dbReference type="EMBL" id="CP042425">
    <property type="protein sequence ID" value="QEL14699.1"/>
    <property type="molecule type" value="Genomic_DNA"/>
</dbReference>
<dbReference type="Proteomes" id="UP000324974">
    <property type="component" value="Chromosome"/>
</dbReference>
<dbReference type="Gene3D" id="3.60.40.10">
    <property type="entry name" value="PPM-type phosphatase domain"/>
    <property type="match status" value="1"/>
</dbReference>
<dbReference type="SMART" id="SM00331">
    <property type="entry name" value="PP2C_SIG"/>
    <property type="match status" value="1"/>
</dbReference>
<dbReference type="SUPFAM" id="SSF81606">
    <property type="entry name" value="PP2C-like"/>
    <property type="match status" value="1"/>
</dbReference>
<dbReference type="InterPro" id="IPR001932">
    <property type="entry name" value="PPM-type_phosphatase-like_dom"/>
</dbReference>
<dbReference type="KEGG" id="lrs:PX52LOC_01592"/>
<dbReference type="RefSeq" id="WP_246173671.1">
    <property type="nucleotide sequence ID" value="NZ_CP042425.1"/>
</dbReference>
<dbReference type="SMART" id="SM00116">
    <property type="entry name" value="CBS"/>
    <property type="match status" value="2"/>
</dbReference>
<dbReference type="InterPro" id="IPR052016">
    <property type="entry name" value="Bact_Sigma-Reg"/>
</dbReference>
<protein>
    <submittedName>
        <fullName evidence="4">CBS domain-containing protein</fullName>
    </submittedName>
</protein>
<dbReference type="Pfam" id="PF07228">
    <property type="entry name" value="SpoIIE"/>
    <property type="match status" value="1"/>
</dbReference>
<feature type="domain" description="CBS" evidence="3">
    <location>
        <begin position="77"/>
        <end position="136"/>
    </location>
</feature>
<evidence type="ECO:0000259" key="3">
    <source>
        <dbReference type="PROSITE" id="PS51371"/>
    </source>
</evidence>
<dbReference type="AlphaFoldDB" id="A0A5C1A655"/>
<sequence length="396" mass="44100">MASELTVRQVMQPEPIVVAPDCPVRDVLRVMNRNRIGAVLVVRNETKLVGIFTERDLLKRVITAIPGWRDYPVSDWMTADPYTINGDVGWDEAVGMMTKFRVRHLPVLQGGKLVGLISSRALMNRRTEVLDQRVDERTRELKLVNDELLAKDAETAFNLRAAGQMQKLFLLPHAPPHWPELDWGINYAPLDHLGGDYYDFATPDADHLGILIADASGHSIPAAMVAVMARTAFAEVAHQTIKPGEVLGAMNHRLQDLAGERFVTAFYGILNRRTRAFRYASAGHPPPLLVRGDSREVRPLAAQGFLLGVMPDEIYNEKQIEVRPGDRLCFYTDGVTEARDPIGEMFGTERLIGCLTNHGHEKSASVLDHIMACQQHFCDGYPYTDDVTLLTVGVGV</sequence>
<reference evidence="5" key="1">
    <citation type="submission" date="2019-08" db="EMBL/GenBank/DDBJ databases">
        <title>Limnoglobus roseus gen. nov., sp. nov., a novel freshwater planctomycete with a giant genome from the family Gemmataceae.</title>
        <authorList>
            <person name="Kulichevskaya I.S."/>
            <person name="Naumoff D.G."/>
            <person name="Miroshnikov K."/>
            <person name="Ivanova A."/>
            <person name="Philippov D.A."/>
            <person name="Hakobyan A."/>
            <person name="Rijpstra I.C."/>
            <person name="Sinninghe Damste J.S."/>
            <person name="Liesack W."/>
            <person name="Dedysh S.N."/>
        </authorList>
    </citation>
    <scope>NUCLEOTIDE SEQUENCE [LARGE SCALE GENOMIC DNA]</scope>
    <source>
        <strain evidence="5">PX52</strain>
    </source>
</reference>
<evidence type="ECO:0000313" key="5">
    <source>
        <dbReference type="Proteomes" id="UP000324974"/>
    </source>
</evidence>
<dbReference type="InterPro" id="IPR000644">
    <property type="entry name" value="CBS_dom"/>
</dbReference>
<evidence type="ECO:0000313" key="4">
    <source>
        <dbReference type="EMBL" id="QEL14699.1"/>
    </source>
</evidence>
<dbReference type="PROSITE" id="PS51371">
    <property type="entry name" value="CBS"/>
    <property type="match status" value="2"/>
</dbReference>
<dbReference type="Gene3D" id="3.10.580.10">
    <property type="entry name" value="CBS-domain"/>
    <property type="match status" value="1"/>
</dbReference>
<name>A0A5C1A655_9BACT</name>
<proteinExistence type="predicted"/>
<dbReference type="InterPro" id="IPR044725">
    <property type="entry name" value="CBSX3_CBS_dom"/>
</dbReference>
<evidence type="ECO:0000256" key="2">
    <source>
        <dbReference type="PROSITE-ProRule" id="PRU00703"/>
    </source>
</evidence>
<feature type="domain" description="CBS" evidence="3">
    <location>
        <begin position="11"/>
        <end position="67"/>
    </location>
</feature>
<accession>A0A5C1A655</accession>
<dbReference type="SUPFAM" id="SSF54631">
    <property type="entry name" value="CBS-domain pair"/>
    <property type="match status" value="1"/>
</dbReference>
<dbReference type="PANTHER" id="PTHR43156:SF2">
    <property type="entry name" value="STAGE II SPORULATION PROTEIN E"/>
    <property type="match status" value="1"/>
</dbReference>
<keyword evidence="1" id="KW-0378">Hydrolase</keyword>
<dbReference type="InterPro" id="IPR046342">
    <property type="entry name" value="CBS_dom_sf"/>
</dbReference>
<dbReference type="InterPro" id="IPR036457">
    <property type="entry name" value="PPM-type-like_dom_sf"/>
</dbReference>
<evidence type="ECO:0000256" key="1">
    <source>
        <dbReference type="ARBA" id="ARBA00022801"/>
    </source>
</evidence>
<dbReference type="GO" id="GO:0016791">
    <property type="term" value="F:phosphatase activity"/>
    <property type="evidence" value="ECO:0007669"/>
    <property type="project" value="TreeGrafter"/>
</dbReference>
<keyword evidence="5" id="KW-1185">Reference proteome</keyword>
<dbReference type="CDD" id="cd04623">
    <property type="entry name" value="CBS_pair_bac_euk"/>
    <property type="match status" value="1"/>
</dbReference>